<dbReference type="InterPro" id="IPR036388">
    <property type="entry name" value="WH-like_DNA-bd_sf"/>
</dbReference>
<keyword evidence="2" id="KW-0805">Transcription regulation</keyword>
<evidence type="ECO:0000256" key="2">
    <source>
        <dbReference type="ARBA" id="ARBA00023015"/>
    </source>
</evidence>
<accession>A0A6P0UKP5</accession>
<dbReference type="Gene3D" id="1.10.1740.10">
    <property type="match status" value="1"/>
</dbReference>
<dbReference type="GO" id="GO:0006352">
    <property type="term" value="P:DNA-templated transcription initiation"/>
    <property type="evidence" value="ECO:0007669"/>
    <property type="project" value="InterPro"/>
</dbReference>
<evidence type="ECO:0000313" key="7">
    <source>
        <dbReference type="Proteomes" id="UP000468581"/>
    </source>
</evidence>
<evidence type="ECO:0000256" key="3">
    <source>
        <dbReference type="ARBA" id="ARBA00023082"/>
    </source>
</evidence>
<dbReference type="AlphaFoldDB" id="A0A6P0UKP5"/>
<dbReference type="GO" id="GO:0003677">
    <property type="term" value="F:DNA binding"/>
    <property type="evidence" value="ECO:0007669"/>
    <property type="project" value="InterPro"/>
</dbReference>
<dbReference type="Proteomes" id="UP000468581">
    <property type="component" value="Unassembled WGS sequence"/>
</dbReference>
<dbReference type="InterPro" id="IPR039425">
    <property type="entry name" value="RNA_pol_sigma-70-like"/>
</dbReference>
<gene>
    <name evidence="6" type="ORF">GWK08_10110</name>
</gene>
<dbReference type="Gene3D" id="1.10.10.10">
    <property type="entry name" value="Winged helix-like DNA-binding domain superfamily/Winged helix DNA-binding domain"/>
    <property type="match status" value="1"/>
</dbReference>
<dbReference type="EMBL" id="JAABOO010000002">
    <property type="protein sequence ID" value="NER13794.1"/>
    <property type="molecule type" value="Genomic_DNA"/>
</dbReference>
<dbReference type="SUPFAM" id="SSF88946">
    <property type="entry name" value="Sigma2 domain of RNA polymerase sigma factors"/>
    <property type="match status" value="1"/>
</dbReference>
<evidence type="ECO:0000256" key="1">
    <source>
        <dbReference type="ARBA" id="ARBA00010641"/>
    </source>
</evidence>
<dbReference type="InterPro" id="IPR013249">
    <property type="entry name" value="RNA_pol_sigma70_r4_t2"/>
</dbReference>
<protein>
    <submittedName>
        <fullName evidence="6">Sigma-70 family RNA polymerase sigma factor</fullName>
    </submittedName>
</protein>
<dbReference type="InterPro" id="IPR013324">
    <property type="entry name" value="RNA_pol_sigma_r3/r4-like"/>
</dbReference>
<keyword evidence="7" id="KW-1185">Reference proteome</keyword>
<proteinExistence type="inferred from homology"/>
<dbReference type="InterPro" id="IPR014284">
    <property type="entry name" value="RNA_pol_sigma-70_dom"/>
</dbReference>
<comment type="caution">
    <text evidence="6">The sequence shown here is derived from an EMBL/GenBank/DDBJ whole genome shotgun (WGS) entry which is preliminary data.</text>
</comment>
<keyword evidence="3" id="KW-0731">Sigma factor</keyword>
<feature type="domain" description="RNA polymerase sigma factor 70 region 4 type 2" evidence="5">
    <location>
        <begin position="124"/>
        <end position="176"/>
    </location>
</feature>
<name>A0A6P0UKP5_9FLAO</name>
<reference evidence="6 7" key="1">
    <citation type="submission" date="2020-01" db="EMBL/GenBank/DDBJ databases">
        <title>Leptobacterium flavescens.</title>
        <authorList>
            <person name="Wang G."/>
        </authorList>
    </citation>
    <scope>NUCLEOTIDE SEQUENCE [LARGE SCALE GENOMIC DNA]</scope>
    <source>
        <strain evidence="6 7">KCTC 22160</strain>
    </source>
</reference>
<dbReference type="PANTHER" id="PTHR43133:SF46">
    <property type="entry name" value="RNA POLYMERASE SIGMA-70 FACTOR ECF SUBFAMILY"/>
    <property type="match status" value="1"/>
</dbReference>
<keyword evidence="4" id="KW-0804">Transcription</keyword>
<dbReference type="PANTHER" id="PTHR43133">
    <property type="entry name" value="RNA POLYMERASE ECF-TYPE SIGMA FACTO"/>
    <property type="match status" value="1"/>
</dbReference>
<dbReference type="InterPro" id="IPR013325">
    <property type="entry name" value="RNA_pol_sigma_r2"/>
</dbReference>
<dbReference type="RefSeq" id="WP_163606947.1">
    <property type="nucleotide sequence ID" value="NZ_JAABOO010000002.1"/>
</dbReference>
<sequence>MKNLPEKILWLSFKNGDKNAFKSMFCIYYPELFHYGSKLCGHKALTEDTLQDFFIYLHDNRQKLGELDSIRAYLFASFRRRLFKEMGKAVPSVEYNKLNTEMMEMQFSPEELAIQKEFHHIRKEKLSEILNTLSKREKEVIYLRYYCQIDIKDITEIMDINYQSVINTLQKAFKKLRSDIEMQKLQQLLKN</sequence>
<evidence type="ECO:0000256" key="4">
    <source>
        <dbReference type="ARBA" id="ARBA00023163"/>
    </source>
</evidence>
<comment type="similarity">
    <text evidence="1">Belongs to the sigma-70 factor family. ECF subfamily.</text>
</comment>
<dbReference type="CDD" id="cd06171">
    <property type="entry name" value="Sigma70_r4"/>
    <property type="match status" value="1"/>
</dbReference>
<evidence type="ECO:0000313" key="6">
    <source>
        <dbReference type="EMBL" id="NER13794.1"/>
    </source>
</evidence>
<dbReference type="SUPFAM" id="SSF88659">
    <property type="entry name" value="Sigma3 and sigma4 domains of RNA polymerase sigma factors"/>
    <property type="match status" value="1"/>
</dbReference>
<dbReference type="GO" id="GO:0016987">
    <property type="term" value="F:sigma factor activity"/>
    <property type="evidence" value="ECO:0007669"/>
    <property type="project" value="UniProtKB-KW"/>
</dbReference>
<dbReference type="Pfam" id="PF08281">
    <property type="entry name" value="Sigma70_r4_2"/>
    <property type="match status" value="1"/>
</dbReference>
<evidence type="ECO:0000259" key="5">
    <source>
        <dbReference type="Pfam" id="PF08281"/>
    </source>
</evidence>
<organism evidence="6 7">
    <name type="scientific">Leptobacterium flavescens</name>
    <dbReference type="NCBI Taxonomy" id="472055"/>
    <lineage>
        <taxon>Bacteria</taxon>
        <taxon>Pseudomonadati</taxon>
        <taxon>Bacteroidota</taxon>
        <taxon>Flavobacteriia</taxon>
        <taxon>Flavobacteriales</taxon>
        <taxon>Flavobacteriaceae</taxon>
        <taxon>Leptobacterium</taxon>
    </lineage>
</organism>
<dbReference type="NCBIfam" id="TIGR02937">
    <property type="entry name" value="sigma70-ECF"/>
    <property type="match status" value="1"/>
</dbReference>